<reference evidence="2" key="1">
    <citation type="submission" date="2023-03" db="EMBL/GenBank/DDBJ databases">
        <authorList>
            <person name="Steffen K."/>
            <person name="Cardenas P."/>
        </authorList>
    </citation>
    <scope>NUCLEOTIDE SEQUENCE</scope>
</reference>
<evidence type="ECO:0000256" key="1">
    <source>
        <dbReference type="SAM" id="Phobius"/>
    </source>
</evidence>
<keyword evidence="1" id="KW-0472">Membrane</keyword>
<evidence type="ECO:0008006" key="4">
    <source>
        <dbReference type="Google" id="ProtNLM"/>
    </source>
</evidence>
<dbReference type="Proteomes" id="UP001174909">
    <property type="component" value="Unassembled WGS sequence"/>
</dbReference>
<proteinExistence type="predicted"/>
<keyword evidence="1" id="KW-1133">Transmembrane helix</keyword>
<dbReference type="AlphaFoldDB" id="A0AA35TA57"/>
<dbReference type="PANTHER" id="PTHR39162:SF1">
    <property type="entry name" value="SPORULATION PROTEIN YTFJ"/>
    <property type="match status" value="1"/>
</dbReference>
<organism evidence="2 3">
    <name type="scientific">Geodia barretti</name>
    <name type="common">Barrett's horny sponge</name>
    <dbReference type="NCBI Taxonomy" id="519541"/>
    <lineage>
        <taxon>Eukaryota</taxon>
        <taxon>Metazoa</taxon>
        <taxon>Porifera</taxon>
        <taxon>Demospongiae</taxon>
        <taxon>Heteroscleromorpha</taxon>
        <taxon>Tetractinellida</taxon>
        <taxon>Astrophorina</taxon>
        <taxon>Geodiidae</taxon>
        <taxon>Geodia</taxon>
    </lineage>
</organism>
<dbReference type="PANTHER" id="PTHR39162">
    <property type="entry name" value="GLL3345 PROTEIN"/>
    <property type="match status" value="1"/>
</dbReference>
<dbReference type="InterPro" id="IPR014229">
    <property type="entry name" value="Spore_YtfJ"/>
</dbReference>
<keyword evidence="3" id="KW-1185">Reference proteome</keyword>
<evidence type="ECO:0000313" key="2">
    <source>
        <dbReference type="EMBL" id="CAI8044059.1"/>
    </source>
</evidence>
<accession>A0AA35TA57</accession>
<keyword evidence="1" id="KW-0812">Transmembrane</keyword>
<gene>
    <name evidence="2" type="ORF">GBAR_LOCUS24449</name>
</gene>
<protein>
    <recommendedName>
        <fullName evidence="4">Sporulation protein YtfJ</fullName>
    </recommendedName>
</protein>
<dbReference type="Pfam" id="PF09579">
    <property type="entry name" value="Spore_YtfJ"/>
    <property type="match status" value="1"/>
</dbReference>
<feature type="transmembrane region" description="Helical" evidence="1">
    <location>
        <begin position="94"/>
        <end position="112"/>
    </location>
</feature>
<evidence type="ECO:0000313" key="3">
    <source>
        <dbReference type="Proteomes" id="UP001174909"/>
    </source>
</evidence>
<sequence length="120" mass="12871">MALQDILRSITERLEGSANVSTVYGEPIVAEGKTIIPVAKVRYGFGGGFGEGKGSEDEGQGGGGGGGVEVTPIGIIEITPEGTRYISFEDKKRLIRACFGLTLIAIFVVARWRRRSKRNL</sequence>
<comment type="caution">
    <text evidence="2">The sequence shown here is derived from an EMBL/GenBank/DDBJ whole genome shotgun (WGS) entry which is preliminary data.</text>
</comment>
<dbReference type="EMBL" id="CASHTH010003372">
    <property type="protein sequence ID" value="CAI8044059.1"/>
    <property type="molecule type" value="Genomic_DNA"/>
</dbReference>
<name>A0AA35TA57_GEOBA</name>